<organism evidence="1">
    <name type="scientific">hydrothermal vent metagenome</name>
    <dbReference type="NCBI Taxonomy" id="652676"/>
    <lineage>
        <taxon>unclassified sequences</taxon>
        <taxon>metagenomes</taxon>
        <taxon>ecological metagenomes</taxon>
    </lineage>
</organism>
<accession>A0A3B0SHY0</accession>
<reference evidence="1" key="1">
    <citation type="submission" date="2018-06" db="EMBL/GenBank/DDBJ databases">
        <authorList>
            <person name="Zhirakovskaya E."/>
        </authorList>
    </citation>
    <scope>NUCLEOTIDE SEQUENCE</scope>
</reference>
<sequence length="108" mass="11546">MMRAKYLTNGPQKQLTEISEVLGTVIEGAAAGVDVRQAEMIDTWSSFAPGDWKAGEPIGVRDGVLLVAVPDGTIGSLLRYQTEALLAVILCEYGDDLVQSIRLQIGSP</sequence>
<evidence type="ECO:0000313" key="1">
    <source>
        <dbReference type="EMBL" id="VAW03980.1"/>
    </source>
</evidence>
<dbReference type="AlphaFoldDB" id="A0A3B0SHY0"/>
<dbReference type="Pfam" id="PF05258">
    <property type="entry name" value="DciA"/>
    <property type="match status" value="1"/>
</dbReference>
<evidence type="ECO:0008006" key="2">
    <source>
        <dbReference type="Google" id="ProtNLM"/>
    </source>
</evidence>
<name>A0A3B0SHY0_9ZZZZ</name>
<protein>
    <recommendedName>
        <fullName evidence="2">DUF721 domain-containing protein</fullName>
    </recommendedName>
</protein>
<gene>
    <name evidence="1" type="ORF">MNBD_ACTINO01-455</name>
</gene>
<proteinExistence type="predicted"/>
<dbReference type="InterPro" id="IPR007922">
    <property type="entry name" value="DciA-like"/>
</dbReference>
<dbReference type="EMBL" id="UOEI01000382">
    <property type="protein sequence ID" value="VAW03980.1"/>
    <property type="molecule type" value="Genomic_DNA"/>
</dbReference>